<accession>A0A8R1XPL5</accession>
<evidence type="ECO:0000313" key="3">
    <source>
        <dbReference type="Proteomes" id="UP000024404"/>
    </source>
</evidence>
<evidence type="ECO:0000313" key="2">
    <source>
        <dbReference type="EnsemblMetazoa" id="OVOC12792.1"/>
    </source>
</evidence>
<evidence type="ECO:0000256" key="1">
    <source>
        <dbReference type="SAM" id="MobiDB-lite"/>
    </source>
</evidence>
<dbReference type="Proteomes" id="UP000024404">
    <property type="component" value="Unassembled WGS sequence"/>
</dbReference>
<feature type="compositionally biased region" description="Basic and acidic residues" evidence="1">
    <location>
        <begin position="10"/>
        <end position="21"/>
    </location>
</feature>
<feature type="compositionally biased region" description="Basic and acidic residues" evidence="1">
    <location>
        <begin position="45"/>
        <end position="55"/>
    </location>
</feature>
<reference evidence="2" key="2">
    <citation type="submission" date="2022-06" db="UniProtKB">
        <authorList>
            <consortium name="EnsemblMetazoa"/>
        </authorList>
    </citation>
    <scope>IDENTIFICATION</scope>
</reference>
<reference evidence="3" key="1">
    <citation type="submission" date="2013-10" db="EMBL/GenBank/DDBJ databases">
        <title>Genome sequencing of Onchocerca volvulus.</title>
        <authorList>
            <person name="Cotton J."/>
            <person name="Tsai J."/>
            <person name="Stanley E."/>
            <person name="Tracey A."/>
            <person name="Holroyd N."/>
            <person name="Lustigman S."/>
            <person name="Berriman M."/>
        </authorList>
    </citation>
    <scope>NUCLEOTIDE SEQUENCE</scope>
</reference>
<sequence>MIESMIHYMRNKEANSSKKTTETTNETAVSTSCNNSVIRNVKSTKELENKEDGKIPFHRPNPNPNMKPRWITVTGLSLSGASCTLETSTHLTYSEPKLHYQVFYCFERG</sequence>
<organism evidence="2 3">
    <name type="scientific">Onchocerca volvulus</name>
    <dbReference type="NCBI Taxonomy" id="6282"/>
    <lineage>
        <taxon>Eukaryota</taxon>
        <taxon>Metazoa</taxon>
        <taxon>Ecdysozoa</taxon>
        <taxon>Nematoda</taxon>
        <taxon>Chromadorea</taxon>
        <taxon>Rhabditida</taxon>
        <taxon>Spirurina</taxon>
        <taxon>Spiruromorpha</taxon>
        <taxon>Filarioidea</taxon>
        <taxon>Onchocercidae</taxon>
        <taxon>Onchocerca</taxon>
    </lineage>
</organism>
<protein>
    <submittedName>
        <fullName evidence="2">Uncharacterized protein</fullName>
    </submittedName>
</protein>
<keyword evidence="3" id="KW-1185">Reference proteome</keyword>
<proteinExistence type="predicted"/>
<feature type="region of interest" description="Disordered" evidence="1">
    <location>
        <begin position="9"/>
        <end position="31"/>
    </location>
</feature>
<feature type="compositionally biased region" description="Low complexity" evidence="1">
    <location>
        <begin position="22"/>
        <end position="31"/>
    </location>
</feature>
<dbReference type="EMBL" id="CMVM020000725">
    <property type="status" value="NOT_ANNOTATED_CDS"/>
    <property type="molecule type" value="Genomic_DNA"/>
</dbReference>
<dbReference type="EnsemblMetazoa" id="OVOC12792.1">
    <property type="protein sequence ID" value="OVOC12792.1"/>
    <property type="gene ID" value="WBGene00249601"/>
</dbReference>
<name>A0A8R1XPL5_ONCVO</name>
<feature type="region of interest" description="Disordered" evidence="1">
    <location>
        <begin position="45"/>
        <end position="68"/>
    </location>
</feature>
<dbReference type="AlphaFoldDB" id="A0A8R1XPL5"/>